<accession>A0A9N9CX84</accession>
<dbReference type="GO" id="GO:0016628">
    <property type="term" value="F:oxidoreductase activity, acting on the CH-CH group of donors, NAD or NADP as acceptor"/>
    <property type="evidence" value="ECO:0007669"/>
    <property type="project" value="InterPro"/>
</dbReference>
<comment type="caution">
    <text evidence="2">The sequence shown here is derived from an EMBL/GenBank/DDBJ whole genome shotgun (WGS) entry which is preliminary data.</text>
</comment>
<dbReference type="Gene3D" id="3.40.50.720">
    <property type="entry name" value="NAD(P)-binding Rossmann-like Domain"/>
    <property type="match status" value="1"/>
</dbReference>
<dbReference type="CDD" id="cd05288">
    <property type="entry name" value="PGDH"/>
    <property type="match status" value="1"/>
</dbReference>
<dbReference type="Proteomes" id="UP000789396">
    <property type="component" value="Unassembled WGS sequence"/>
</dbReference>
<dbReference type="InterPro" id="IPR045010">
    <property type="entry name" value="MDR_fam"/>
</dbReference>
<dbReference type="SUPFAM" id="SSF51735">
    <property type="entry name" value="NAD(P)-binding Rossmann-fold domains"/>
    <property type="match status" value="1"/>
</dbReference>
<name>A0A9N9CX84_9GLOM</name>
<dbReference type="InterPro" id="IPR036291">
    <property type="entry name" value="NAD(P)-bd_dom_sf"/>
</dbReference>
<feature type="domain" description="Alcohol dehydrogenase-like C-terminal" evidence="1">
    <location>
        <begin position="55"/>
        <end position="144"/>
    </location>
</feature>
<gene>
    <name evidence="2" type="ORF">RFULGI_LOCUS7241</name>
</gene>
<dbReference type="InterPro" id="IPR011032">
    <property type="entry name" value="GroES-like_sf"/>
</dbReference>
<reference evidence="2" key="1">
    <citation type="submission" date="2021-06" db="EMBL/GenBank/DDBJ databases">
        <authorList>
            <person name="Kallberg Y."/>
            <person name="Tangrot J."/>
            <person name="Rosling A."/>
        </authorList>
    </citation>
    <scope>NUCLEOTIDE SEQUENCE</scope>
    <source>
        <strain evidence="2">IN212</strain>
    </source>
</reference>
<dbReference type="Gene3D" id="3.90.180.10">
    <property type="entry name" value="Medium-chain alcohol dehydrogenases, catalytic domain"/>
    <property type="match status" value="1"/>
</dbReference>
<dbReference type="OrthoDB" id="809632at2759"/>
<dbReference type="InterPro" id="IPR013149">
    <property type="entry name" value="ADH-like_C"/>
</dbReference>
<evidence type="ECO:0000259" key="1">
    <source>
        <dbReference type="Pfam" id="PF00107"/>
    </source>
</evidence>
<dbReference type="Pfam" id="PF00107">
    <property type="entry name" value="ADH_zinc_N"/>
    <property type="match status" value="1"/>
</dbReference>
<dbReference type="AlphaFoldDB" id="A0A9N9CX84"/>
<dbReference type="PANTHER" id="PTHR43205:SF42">
    <property type="entry name" value="ALCOHOL DEHYDROGENASE, ZINC-CONTAINING (AFU_ORTHOLOGUE AFUA_7G04530)"/>
    <property type="match status" value="1"/>
</dbReference>
<dbReference type="SUPFAM" id="SSF50129">
    <property type="entry name" value="GroES-like"/>
    <property type="match status" value="1"/>
</dbReference>
<keyword evidence="3" id="KW-1185">Reference proteome</keyword>
<protein>
    <submittedName>
        <fullName evidence="2">1757_t:CDS:1</fullName>
    </submittedName>
</protein>
<evidence type="ECO:0000313" key="2">
    <source>
        <dbReference type="EMBL" id="CAG8617879.1"/>
    </source>
</evidence>
<evidence type="ECO:0000313" key="3">
    <source>
        <dbReference type="Proteomes" id="UP000789396"/>
    </source>
</evidence>
<organism evidence="2 3">
    <name type="scientific">Racocetra fulgida</name>
    <dbReference type="NCBI Taxonomy" id="60492"/>
    <lineage>
        <taxon>Eukaryota</taxon>
        <taxon>Fungi</taxon>
        <taxon>Fungi incertae sedis</taxon>
        <taxon>Mucoromycota</taxon>
        <taxon>Glomeromycotina</taxon>
        <taxon>Glomeromycetes</taxon>
        <taxon>Diversisporales</taxon>
        <taxon>Gigasporaceae</taxon>
        <taxon>Racocetra</taxon>
    </lineage>
</organism>
<dbReference type="EMBL" id="CAJVPZ010010254">
    <property type="protein sequence ID" value="CAG8617879.1"/>
    <property type="molecule type" value="Genomic_DNA"/>
</dbReference>
<dbReference type="PANTHER" id="PTHR43205">
    <property type="entry name" value="PROSTAGLANDIN REDUCTASE"/>
    <property type="match status" value="1"/>
</dbReference>
<sequence length="196" mass="21866">MTLQNTRILFVKRPSGLFEPSETFKIVKAPVPSQNDLSNGQILIKNYYLSLDPGQIAKIKGARVIGIAGSPEKCAWIVDELGFDVALNYRDPDFHKQLIQATPNYIDVYFDNVGGDILNLCLKRIAKFARIVLCGAISQYNEVNYKGPGNYVTLIAQSDYIVEGLENAPQALLRLFKGENTGKMLIKIADENENIR</sequence>
<feature type="non-terminal residue" evidence="2">
    <location>
        <position position="1"/>
    </location>
</feature>
<proteinExistence type="predicted"/>